<keyword evidence="6 10" id="KW-0498">Mitosis</keyword>
<feature type="region of interest" description="Disordered" evidence="11">
    <location>
        <begin position="987"/>
        <end position="1006"/>
    </location>
</feature>
<dbReference type="InterPro" id="IPR024324">
    <property type="entry name" value="Condensin_cplx_su1_N"/>
</dbReference>
<feature type="region of interest" description="Disordered" evidence="11">
    <location>
        <begin position="551"/>
        <end position="573"/>
    </location>
</feature>
<evidence type="ECO:0000259" key="13">
    <source>
        <dbReference type="Pfam" id="PF12922"/>
    </source>
</evidence>
<keyword evidence="5 10" id="KW-0132">Cell division</keyword>
<accession>A0ABM1SE81</accession>
<dbReference type="Proteomes" id="UP000694941">
    <property type="component" value="Unplaced"/>
</dbReference>
<dbReference type="Gene3D" id="1.25.10.10">
    <property type="entry name" value="Leucine-rich Repeat Variant"/>
    <property type="match status" value="2"/>
</dbReference>
<dbReference type="Pfam" id="PF12717">
    <property type="entry name" value="Cnd1"/>
    <property type="match status" value="1"/>
</dbReference>
<organism evidence="14 15">
    <name type="scientific">Limulus polyphemus</name>
    <name type="common">Atlantic horseshoe crab</name>
    <dbReference type="NCBI Taxonomy" id="6850"/>
    <lineage>
        <taxon>Eukaryota</taxon>
        <taxon>Metazoa</taxon>
        <taxon>Ecdysozoa</taxon>
        <taxon>Arthropoda</taxon>
        <taxon>Chelicerata</taxon>
        <taxon>Merostomata</taxon>
        <taxon>Xiphosura</taxon>
        <taxon>Limulidae</taxon>
        <taxon>Limulus</taxon>
    </lineage>
</organism>
<feature type="region of interest" description="Disordered" evidence="11">
    <location>
        <begin position="1357"/>
        <end position="1378"/>
    </location>
</feature>
<dbReference type="PANTHER" id="PTHR14222">
    <property type="entry name" value="CONDENSIN"/>
    <property type="match status" value="1"/>
</dbReference>
<evidence type="ECO:0000256" key="5">
    <source>
        <dbReference type="ARBA" id="ARBA00022618"/>
    </source>
</evidence>
<proteinExistence type="inferred from homology"/>
<keyword evidence="9 10" id="KW-0131">Cell cycle</keyword>
<comment type="subcellular location">
    <subcellularLocation>
        <location evidence="2">Chromosome</location>
    </subcellularLocation>
    <subcellularLocation>
        <location evidence="1">Nucleus</location>
    </subcellularLocation>
</comment>
<dbReference type="InterPro" id="IPR007673">
    <property type="entry name" value="Condensin_cplx_su1"/>
</dbReference>
<evidence type="ECO:0000256" key="2">
    <source>
        <dbReference type="ARBA" id="ARBA00004286"/>
    </source>
</evidence>
<dbReference type="PIRSF" id="PIRSF017127">
    <property type="entry name" value="Condensin_D2"/>
    <property type="match status" value="1"/>
</dbReference>
<dbReference type="InterPro" id="IPR011989">
    <property type="entry name" value="ARM-like"/>
</dbReference>
<keyword evidence="8" id="KW-0539">Nucleus</keyword>
<dbReference type="SUPFAM" id="SSF48371">
    <property type="entry name" value="ARM repeat"/>
    <property type="match status" value="1"/>
</dbReference>
<dbReference type="Pfam" id="PF12922">
    <property type="entry name" value="Cnd1_N"/>
    <property type="match status" value="1"/>
</dbReference>
<evidence type="ECO:0000256" key="11">
    <source>
        <dbReference type="SAM" id="MobiDB-lite"/>
    </source>
</evidence>
<name>A0ABM1SE81_LIMPO</name>
<dbReference type="RefSeq" id="XP_022241936.1">
    <property type="nucleotide sequence ID" value="XM_022386228.1"/>
</dbReference>
<evidence type="ECO:0000256" key="3">
    <source>
        <dbReference type="ARBA" id="ARBA00009606"/>
    </source>
</evidence>
<evidence type="ECO:0000256" key="1">
    <source>
        <dbReference type="ARBA" id="ARBA00004123"/>
    </source>
</evidence>
<keyword evidence="7 10" id="KW-0226">DNA condensation</keyword>
<dbReference type="InterPro" id="IPR026971">
    <property type="entry name" value="CND1/NCAPD3"/>
</dbReference>
<protein>
    <recommendedName>
        <fullName evidence="10">Condensin complex subunit 1</fullName>
    </recommendedName>
</protein>
<comment type="similarity">
    <text evidence="3 10">Belongs to the CND1 (condensin subunit 1) family.</text>
</comment>
<feature type="compositionally biased region" description="Basic residues" evidence="11">
    <location>
        <begin position="1358"/>
        <end position="1378"/>
    </location>
</feature>
<evidence type="ECO:0000313" key="15">
    <source>
        <dbReference type="RefSeq" id="XP_022241936.1"/>
    </source>
</evidence>
<reference evidence="15" key="1">
    <citation type="submission" date="2025-08" db="UniProtKB">
        <authorList>
            <consortium name="RefSeq"/>
        </authorList>
    </citation>
    <scope>IDENTIFICATION</scope>
    <source>
        <tissue evidence="15">Muscle</tissue>
    </source>
</reference>
<feature type="compositionally biased region" description="Basic and acidic residues" evidence="11">
    <location>
        <begin position="564"/>
        <end position="573"/>
    </location>
</feature>
<evidence type="ECO:0000256" key="9">
    <source>
        <dbReference type="ARBA" id="ARBA00023306"/>
    </source>
</evidence>
<dbReference type="GeneID" id="106459697"/>
<dbReference type="PANTHER" id="PTHR14222:SF2">
    <property type="entry name" value="CONDENSIN COMPLEX SUBUNIT 1"/>
    <property type="match status" value="1"/>
</dbReference>
<evidence type="ECO:0000256" key="8">
    <source>
        <dbReference type="ARBA" id="ARBA00023242"/>
    </source>
</evidence>
<evidence type="ECO:0000256" key="7">
    <source>
        <dbReference type="ARBA" id="ARBA00023067"/>
    </source>
</evidence>
<evidence type="ECO:0000256" key="6">
    <source>
        <dbReference type="ARBA" id="ARBA00022776"/>
    </source>
</evidence>
<feature type="domain" description="Condensin complex subunit 1 C-terminal" evidence="12">
    <location>
        <begin position="1105"/>
        <end position="1266"/>
    </location>
</feature>
<comment type="function">
    <text evidence="10">Regulatory subunit of the condensin complex, a complex required for conversion of interphase chromatin into mitotic-like condense chromosomes. The condensin complex probably introduces positive supercoils into relaxed DNA in the presence of type I topoisomerases and converts nicked DNA into positive knotted forms in the presence of type II topoisomerases.</text>
</comment>
<evidence type="ECO:0000256" key="10">
    <source>
        <dbReference type="PIRNR" id="PIRNR017127"/>
    </source>
</evidence>
<evidence type="ECO:0000256" key="4">
    <source>
        <dbReference type="ARBA" id="ARBA00022454"/>
    </source>
</evidence>
<gene>
    <name evidence="15" type="primary">LOC106459697</name>
</gene>
<keyword evidence="4" id="KW-0158">Chromosome</keyword>
<sequence>MARFEFVLPLNFEDLRTSQNTRHYVVDEVVYVRDISGRLQDCEQMLRTDGAESILETFNTFYSVIYHFNKLEPEVRQESLEMIMTASIKLCGQQSMILEDIEQLDYETRTKQLNLLKMTCYLLCQFIETFETESLKPTTQTVVTGKRKHMKKKTNQGWDWEVEKEKCLQTLFHLYELPLQRLWDPPVVEEEFVNLVTGCCYKLLENPLITRCKTTKDVIFHLLGVSLKKYGHGLACSLKTIQLLQHFEHLASPFAQAIEVFVNSYGVKNIMNEIIREIGRMDMNDLARDSAGTRALSQFLVEVVVKVPSVVLPSISLLLAYLDGEAYTMRNCVLNILGEIILKVLSRDDLDSKSKDLRDQLLDKLEDHIYDVNAFVRSKVLQVWHQLCTEKAVPLPRQDNLLHLITGRLHDKASSVRKYAIQFLTAFLQGNPFAAKLTLEELQANYEKEAEKLKMMMPDEPVEETDIGGDLDSKWEGMSQDLLAVIQETNETNNEEDTDEDGETDDSVLISQVFTKIRQLLDDGHYRKAVCTTRQAMKLFPDHQLFLSVQSQESEEPLKSTLSDSKEEDTKDKDVPDIFKILQSLYLGSGNQSDNQLPHLEMEDKVVSEVAMETEHSLGDSGNTEHNVVNEVTKQQILVQYLKDSVQFAQKIQVALPVVCQLLGSRTVSDVLEAIDFFVTAFEFGVRDAMSGIQRMLLLVWSKETAVKDAVVSAYRRLYLCPEGGNTRAKAVAVVQNLTALVQTCNLGERTSLEHLLEEFMKSGDLSSTVIQVLWERFSKRGPSVTSHDSHAALVLLGMAAGAEVEIVRSNIDILVSVGLDPEAGGDFQIVRDTCATLLKLTGNTKPSVEAKNPPLKFPKDHEIFVKLSDILVRGLLKLDDTSYVPMVEQAVNAIYKLGEHPDLICGDILKQLNQVLLNNPDTALKESGDAGEQTSKLRLESAVLARFLSFAGHVALQHLVYLDVSVFTEIKRRQFVQEQKNESLIKRKKRQSASSVSEHSKLKDQALSGEIEEELGLTGAVADDTEAEYVCQVCDKEIVTGDNLLGLVRPLIVAVCSDPVKYKNPRLRAAAALVLAKYMLISHSFCESQLPLLFTIMEKSPEPLIRANTIIALGDLSFRFPNLIEPWTPHLYSRLRDDSVQVRKNTLIVLTHLILNDMVKVKGQISDVALCIVDNKEEIAGLAKLFFHELSRKGNAIYNILPDIISRLSDPECGTNGEDFRTILRFLFSFIEKDKQLESLVEKLCHRFRATRTDRQNQDLAFCLSLLPYSERSIRKLQENLTCFADKLNDNAVYESFVCIMTATKKGINLKPEVKLILEELEQMIEECHLKGVSEDQLVEKAQKASVSAYPGLKGCKTPHGKRKGKTLKKISKKKKI</sequence>
<evidence type="ECO:0000259" key="12">
    <source>
        <dbReference type="Pfam" id="PF12717"/>
    </source>
</evidence>
<dbReference type="InterPro" id="IPR016024">
    <property type="entry name" value="ARM-type_fold"/>
</dbReference>
<dbReference type="InterPro" id="IPR032682">
    <property type="entry name" value="Cnd1_C"/>
</dbReference>
<keyword evidence="14" id="KW-1185">Reference proteome</keyword>
<feature type="domain" description="Condensin complex subunit 1 N-terminal" evidence="13">
    <location>
        <begin position="75"/>
        <end position="235"/>
    </location>
</feature>
<evidence type="ECO:0000313" key="14">
    <source>
        <dbReference type="Proteomes" id="UP000694941"/>
    </source>
</evidence>